<dbReference type="InterPro" id="IPR007428">
    <property type="entry name" value="MlaA"/>
</dbReference>
<feature type="region of interest" description="Disordered" evidence="3">
    <location>
        <begin position="31"/>
        <end position="66"/>
    </location>
</feature>
<name>A0A084E2C6_SPHYA</name>
<dbReference type="GO" id="GO:0016020">
    <property type="term" value="C:membrane"/>
    <property type="evidence" value="ECO:0007669"/>
    <property type="project" value="InterPro"/>
</dbReference>
<keyword evidence="4" id="KW-0449">Lipoprotein</keyword>
<evidence type="ECO:0000313" key="4">
    <source>
        <dbReference type="EMBL" id="KEZ12118.1"/>
    </source>
</evidence>
<dbReference type="Pfam" id="PF04333">
    <property type="entry name" value="MlaA"/>
    <property type="match status" value="1"/>
</dbReference>
<dbReference type="STRING" id="13690.AX777_06980"/>
<dbReference type="PATRIC" id="fig|13690.10.peg.5349"/>
<dbReference type="PRINTS" id="PR01805">
    <property type="entry name" value="VACJLIPOPROT"/>
</dbReference>
<feature type="compositionally biased region" description="Low complexity" evidence="3">
    <location>
        <begin position="329"/>
        <end position="346"/>
    </location>
</feature>
<dbReference type="EMBL" id="JGVR01000070">
    <property type="protein sequence ID" value="KEZ12118.1"/>
    <property type="molecule type" value="Genomic_DNA"/>
</dbReference>
<gene>
    <name evidence="4" type="ORF">CP98_05167</name>
</gene>
<accession>A0A084E2C6</accession>
<dbReference type="AlphaFoldDB" id="A0A084E2C6"/>
<comment type="caution">
    <text evidence="4">The sequence shown here is derived from an EMBL/GenBank/DDBJ whole genome shotgun (WGS) entry which is preliminary data.</text>
</comment>
<feature type="region of interest" description="Disordered" evidence="3">
    <location>
        <begin position="316"/>
        <end position="373"/>
    </location>
</feature>
<feature type="compositionally biased region" description="Pro residues" evidence="3">
    <location>
        <begin position="347"/>
        <end position="361"/>
    </location>
</feature>
<dbReference type="PANTHER" id="PTHR30035:SF3">
    <property type="entry name" value="INTERMEMBRANE PHOSPHOLIPID TRANSPORT SYSTEM LIPOPROTEIN MLAA"/>
    <property type="match status" value="1"/>
</dbReference>
<reference evidence="4 5" key="1">
    <citation type="submission" date="2014-03" db="EMBL/GenBank/DDBJ databases">
        <title>Genome sequence of Sphingobium yanoikuyae B1.</title>
        <authorList>
            <person name="Gan H.M."/>
            <person name="Gan H.Y."/>
            <person name="Savka M.A."/>
        </authorList>
    </citation>
    <scope>NUCLEOTIDE SEQUENCE [LARGE SCALE GENOMIC DNA]</scope>
    <source>
        <strain evidence="4 5">B1</strain>
    </source>
</reference>
<dbReference type="Proteomes" id="UP000028534">
    <property type="component" value="Unassembled WGS sequence"/>
</dbReference>
<proteinExistence type="inferred from homology"/>
<evidence type="ECO:0000256" key="3">
    <source>
        <dbReference type="SAM" id="MobiDB-lite"/>
    </source>
</evidence>
<evidence type="ECO:0000256" key="2">
    <source>
        <dbReference type="ARBA" id="ARBA00022729"/>
    </source>
</evidence>
<sequence length="373" mass="39183">MLLSVAATGMMLMAGQGEVVDSGAPVVPAAAVAPAPAETPQTGPADPLQPASAPAQAPTPDSPYPPPVVLPTLSPIAEQPKEEVPVDPNAIVVTGDTGLRKRDPFAAINEQSFEAVQAVDKALIEPVAKAYNKGLPRPVRKGLRNFFSNLGEPVVFAAYMLQFKPGKAFETAGRFAINTTLGFVGLFDVAKRKPFNLPYRPNGLANTLGFYGVGPGPYMYLPLVGPTTLRDIIGDTVDKMILPFAVGKPFTQPTVVIPMAVLDQLGERAAFDERIQAIRSDDNPYGSYRDLYLNQRKAEIEALHGRYTPGVTPVYGPGLRVPGKDKPAADAPEAAAPVAAESAPAPAAAPAPEPAPAPAPKPLMVQPLPADPR</sequence>
<protein>
    <submittedName>
        <fullName evidence="4">VacJ-like lipoprotein</fullName>
    </submittedName>
</protein>
<evidence type="ECO:0000256" key="1">
    <source>
        <dbReference type="ARBA" id="ARBA00010634"/>
    </source>
</evidence>
<dbReference type="RefSeq" id="WP_037523152.1">
    <property type="nucleotide sequence ID" value="NZ_JGVR01000070.1"/>
</dbReference>
<keyword evidence="2" id="KW-0732">Signal</keyword>
<feature type="compositionally biased region" description="Low complexity" evidence="3">
    <location>
        <begin position="44"/>
        <end position="59"/>
    </location>
</feature>
<comment type="similarity">
    <text evidence="1">Belongs to the MlaA family.</text>
</comment>
<organism evidence="4 5">
    <name type="scientific">Sphingobium yanoikuyae</name>
    <name type="common">Sphingomonas yanoikuyae</name>
    <dbReference type="NCBI Taxonomy" id="13690"/>
    <lineage>
        <taxon>Bacteria</taxon>
        <taxon>Pseudomonadati</taxon>
        <taxon>Pseudomonadota</taxon>
        <taxon>Alphaproteobacteria</taxon>
        <taxon>Sphingomonadales</taxon>
        <taxon>Sphingomonadaceae</taxon>
        <taxon>Sphingobium</taxon>
    </lineage>
</organism>
<dbReference type="eggNOG" id="COG2853">
    <property type="taxonomic scope" value="Bacteria"/>
</dbReference>
<dbReference type="PANTHER" id="PTHR30035">
    <property type="entry name" value="LIPOPROTEIN VACJ-RELATED"/>
    <property type="match status" value="1"/>
</dbReference>
<evidence type="ECO:0000313" key="5">
    <source>
        <dbReference type="Proteomes" id="UP000028534"/>
    </source>
</evidence>
<dbReference type="GO" id="GO:0120010">
    <property type="term" value="P:intermembrane phospholipid transfer"/>
    <property type="evidence" value="ECO:0007669"/>
    <property type="project" value="TreeGrafter"/>
</dbReference>